<dbReference type="CDD" id="cd18793">
    <property type="entry name" value="SF2_C_SNF"/>
    <property type="match status" value="1"/>
</dbReference>
<dbReference type="SUPFAM" id="SSF52540">
    <property type="entry name" value="P-loop containing nucleoside triphosphate hydrolases"/>
    <property type="match status" value="2"/>
</dbReference>
<name>A0A1J0LW39_THEBO</name>
<dbReference type="PROSITE" id="PS51194">
    <property type="entry name" value="HELICASE_CTER"/>
    <property type="match status" value="1"/>
</dbReference>
<keyword evidence="3" id="KW-0347">Helicase</keyword>
<dbReference type="InterPro" id="IPR038718">
    <property type="entry name" value="SNF2-like_sf"/>
</dbReference>
<feature type="domain" description="Helicase C-terminal" evidence="7">
    <location>
        <begin position="479"/>
        <end position="648"/>
    </location>
</feature>
<evidence type="ECO:0000256" key="4">
    <source>
        <dbReference type="ARBA" id="ARBA00022840"/>
    </source>
</evidence>
<geneLocation type="plasmid" evidence="9">
    <name>ptb1</name>
</geneLocation>
<feature type="domain" description="Helicase ATP-binding" evidence="6">
    <location>
        <begin position="117"/>
        <end position="288"/>
    </location>
</feature>
<dbReference type="Proteomes" id="UP000182993">
    <property type="component" value="Plasmid pTB1"/>
</dbReference>
<dbReference type="InterPro" id="IPR000330">
    <property type="entry name" value="SNF2_N"/>
</dbReference>
<dbReference type="PANTHER" id="PTHR45766:SF6">
    <property type="entry name" value="SWI_SNF-RELATED MATRIX-ASSOCIATED ACTIN-DEPENDENT REGULATOR OF CHROMATIN SUBFAMILY A-LIKE PROTEIN 1"/>
    <property type="match status" value="1"/>
</dbReference>
<dbReference type="Gene3D" id="3.40.50.300">
    <property type="entry name" value="P-loop containing nucleotide triphosphate hydrolases"/>
    <property type="match status" value="1"/>
</dbReference>
<keyword evidence="8" id="KW-0614">Plasmid</keyword>
<dbReference type="InterPro" id="IPR057342">
    <property type="entry name" value="DEXDc_RapA"/>
</dbReference>
<evidence type="ECO:0000259" key="7">
    <source>
        <dbReference type="PROSITE" id="PS51194"/>
    </source>
</evidence>
<proteinExistence type="predicted"/>
<dbReference type="InterPro" id="IPR049730">
    <property type="entry name" value="SNF2/RAD54-like_C"/>
</dbReference>
<protein>
    <submittedName>
        <fullName evidence="8">RNA polymerase-associated protein RapA</fullName>
    </submittedName>
</protein>
<evidence type="ECO:0000313" key="9">
    <source>
        <dbReference type="Proteomes" id="UP000182993"/>
    </source>
</evidence>
<dbReference type="GO" id="GO:0004386">
    <property type="term" value="F:helicase activity"/>
    <property type="evidence" value="ECO:0007669"/>
    <property type="project" value="UniProtKB-KW"/>
</dbReference>
<feature type="coiled-coil region" evidence="5">
    <location>
        <begin position="441"/>
        <end position="475"/>
    </location>
</feature>
<evidence type="ECO:0000256" key="2">
    <source>
        <dbReference type="ARBA" id="ARBA00022801"/>
    </source>
</evidence>
<evidence type="ECO:0000256" key="1">
    <source>
        <dbReference type="ARBA" id="ARBA00022741"/>
    </source>
</evidence>
<dbReference type="AlphaFoldDB" id="A0A1J0LW39"/>
<dbReference type="SMART" id="SM00490">
    <property type="entry name" value="HELICc"/>
    <property type="match status" value="1"/>
</dbReference>
<dbReference type="EMBL" id="CP016313">
    <property type="protein sequence ID" value="APD10574.1"/>
    <property type="molecule type" value="Genomic_DNA"/>
</dbReference>
<dbReference type="PROSITE" id="PS51192">
    <property type="entry name" value="HELICASE_ATP_BIND_1"/>
    <property type="match status" value="1"/>
</dbReference>
<evidence type="ECO:0000256" key="5">
    <source>
        <dbReference type="SAM" id="Coils"/>
    </source>
</evidence>
<dbReference type="SMART" id="SM00487">
    <property type="entry name" value="DEXDc"/>
    <property type="match status" value="1"/>
</dbReference>
<keyword evidence="1" id="KW-0547">Nucleotide-binding</keyword>
<dbReference type="Pfam" id="PF00271">
    <property type="entry name" value="Helicase_C"/>
    <property type="match status" value="1"/>
</dbReference>
<dbReference type="InterPro" id="IPR027417">
    <property type="entry name" value="P-loop_NTPase"/>
</dbReference>
<dbReference type="Pfam" id="PF00176">
    <property type="entry name" value="SNF2-rel_dom"/>
    <property type="match status" value="1"/>
</dbReference>
<reference evidence="9" key="1">
    <citation type="submission" date="2016-06" db="EMBL/GenBank/DDBJ databases">
        <title>Whole genome sequencing of Thermus brockianus strain GE-1.</title>
        <authorList>
            <person name="Schaefers C."/>
            <person name="Blank S."/>
            <person name="Wiebusch S."/>
            <person name="Elleuche S."/>
            <person name="Antranikian G."/>
        </authorList>
    </citation>
    <scope>NUCLEOTIDE SEQUENCE [LARGE SCALE GENOMIC DNA]</scope>
    <source>
        <strain evidence="9">GE-1</strain>
        <plasmid evidence="9">ptb1</plasmid>
    </source>
</reference>
<dbReference type="InterPro" id="IPR001650">
    <property type="entry name" value="Helicase_C-like"/>
</dbReference>
<dbReference type="InterPro" id="IPR024975">
    <property type="entry name" value="NOV_C"/>
</dbReference>
<keyword evidence="5" id="KW-0175">Coiled coil</keyword>
<dbReference type="KEGG" id="tbc:A0O31_02557"/>
<dbReference type="InterPro" id="IPR014001">
    <property type="entry name" value="Helicase_ATP-bd"/>
</dbReference>
<accession>A0A1J0LW39</accession>
<dbReference type="PANTHER" id="PTHR45766">
    <property type="entry name" value="DNA ANNEALING HELICASE AND ENDONUCLEASE ZRANB3 FAMILY MEMBER"/>
    <property type="match status" value="1"/>
</dbReference>
<dbReference type="Pfam" id="PF13020">
    <property type="entry name" value="NOV_C"/>
    <property type="match status" value="1"/>
</dbReference>
<dbReference type="CDD" id="cd18011">
    <property type="entry name" value="DEXDc_RapA"/>
    <property type="match status" value="1"/>
</dbReference>
<feature type="coiled-coil region" evidence="5">
    <location>
        <begin position="947"/>
        <end position="974"/>
    </location>
</feature>
<organism evidence="8 9">
    <name type="scientific">Thermus brockianus</name>
    <dbReference type="NCBI Taxonomy" id="56956"/>
    <lineage>
        <taxon>Bacteria</taxon>
        <taxon>Thermotogati</taxon>
        <taxon>Deinococcota</taxon>
        <taxon>Deinococci</taxon>
        <taxon>Thermales</taxon>
        <taxon>Thermaceae</taxon>
        <taxon>Thermus</taxon>
    </lineage>
</organism>
<dbReference type="RefSeq" id="WP_084720353.1">
    <property type="nucleotide sequence ID" value="NZ_CP016313.1"/>
</dbReference>
<keyword evidence="2" id="KW-0378">Hydrolase</keyword>
<dbReference type="GO" id="GO:0016787">
    <property type="term" value="F:hydrolase activity"/>
    <property type="evidence" value="ECO:0007669"/>
    <property type="project" value="UniProtKB-KW"/>
</dbReference>
<keyword evidence="4" id="KW-0067">ATP-binding</keyword>
<sequence length="1129" mass="129143">MDPSTLLHSVRPGLRLKGLVLGESVRVEHVRPLEGALHITYRNAQGELGEALLYPEDLARLEVEEAPRFPLNAPGDLFRLAAEAKRIRLAYLFDPFMAVHASLVEPLPHQIEAVYGHMLPKNPLRFLLADDPGAGKTIMTGLFMRELALRGALERALVVAPGALVLQWQEELWEKFRLPFEVLSRSRLETARQNPFQEHGYWIARLDQLARFPEVADKALEVDWDLVVVDEAHKMAATYYGQEIKATRRYRLGQRLSEKARHFLLLTATPHRGKEEDFRLFLSLLDPDRFRGKPRPNSPALNTEGLWLRRQKEDLVRFDGTPLFPERRAYTVGYALSPEEMDLYEAVTAYVREEMNRAEALEEGQRRTVGFALTLLQRRLASSPLAIARSLERRRKRLEARREEVKQGLALRFPILEEEDLDELEEFPSEELEGAPEVLDQATAARTLAELETEIATLKRLEAKAQALLKKEQDRKWQELRSLLETDLIRGHKLILFTEHKDTLDYLEKRLARYLGRPEALVSIHGGLSREERRLRQARFTQDRETLILIATDAAGEGVNLQQAHLLINYDLPWNPARLEQRFGRIHRIGQTEVCHMWNLVAANTREGEVYLRLLRKLEEASTALGGKVFDVLGKLFQEKPLWELLLEAIRYGEDPEVRARLFQKVEGAVDLKRLEALLQNALASEVLDPKRLTELRLAMERAEARKLQPHYLSSFFQEALTRLGGTVHRREGGRMEVSFVPPRVRQARPGVLRSYTRVTFHKDQVALPGKPVADFLMPGHPLLEALLDTALAEWGEYLDRGTVLVDENATAPRIILALEHEVQDAKGPVSRRFLYVGLTPEGEVREEGPAPYLDLRPATEEERRMALALLEGLNLPHLLAKAEAYAAAHLARKHLEEVRRFRQVEVDRTLKAVKDRLLSEIYHWDQQAHKQNKLAREGKAGAAGRAEAFKRIADELRERLRRREEELEQARHLRSLPPRLSQAILVVPPLSQALKAPEEDVRQRLERIAVEAVLWAERRMGHEPEEMSPGYPGYDIESRTPEGQLRLLEVKAKGPGSEVVTLSRTQILTALNKRENWYLVVVETDGERALRIHYIPPFMGEPDFAATNVSYDLKQVLARAVRVVEAGK</sequence>
<evidence type="ECO:0000256" key="3">
    <source>
        <dbReference type="ARBA" id="ARBA00022806"/>
    </source>
</evidence>
<evidence type="ECO:0000313" key="8">
    <source>
        <dbReference type="EMBL" id="APD10574.1"/>
    </source>
</evidence>
<dbReference type="Gene3D" id="3.40.50.10810">
    <property type="entry name" value="Tandem AAA-ATPase domain"/>
    <property type="match status" value="1"/>
</dbReference>
<gene>
    <name evidence="8" type="primary">rapA</name>
    <name evidence="8" type="ORF">A0O31_02557</name>
</gene>
<evidence type="ECO:0000259" key="6">
    <source>
        <dbReference type="PROSITE" id="PS51192"/>
    </source>
</evidence>
<dbReference type="GO" id="GO:0005524">
    <property type="term" value="F:ATP binding"/>
    <property type="evidence" value="ECO:0007669"/>
    <property type="project" value="UniProtKB-KW"/>
</dbReference>